<reference evidence="2" key="1">
    <citation type="submission" date="2021-06" db="EMBL/GenBank/DDBJ databases">
        <authorList>
            <person name="Kallberg Y."/>
            <person name="Tangrot J."/>
            <person name="Rosling A."/>
        </authorList>
    </citation>
    <scope>NUCLEOTIDE SEQUENCE</scope>
    <source>
        <strain evidence="2">87-6 pot B 2015</strain>
    </source>
</reference>
<feature type="compositionally biased region" description="Polar residues" evidence="1">
    <location>
        <begin position="1"/>
        <end position="29"/>
    </location>
</feature>
<dbReference type="Proteomes" id="UP000789375">
    <property type="component" value="Unassembled WGS sequence"/>
</dbReference>
<evidence type="ECO:0000313" key="2">
    <source>
        <dbReference type="EMBL" id="CAG8664670.1"/>
    </source>
</evidence>
<feature type="region of interest" description="Disordered" evidence="1">
    <location>
        <begin position="1"/>
        <end position="40"/>
    </location>
</feature>
<feature type="non-terminal residue" evidence="2">
    <location>
        <position position="40"/>
    </location>
</feature>
<evidence type="ECO:0000256" key="1">
    <source>
        <dbReference type="SAM" id="MobiDB-lite"/>
    </source>
</evidence>
<comment type="caution">
    <text evidence="2">The sequence shown here is derived from an EMBL/GenBank/DDBJ whole genome shotgun (WGS) entry which is preliminary data.</text>
</comment>
<sequence>MNIQVNPQNMDGYQTVSDDSRAEQISQNKHAMKSKLEQIF</sequence>
<gene>
    <name evidence="2" type="ORF">FMOSSE_LOCUS12109</name>
</gene>
<dbReference type="EMBL" id="CAJVPP010005415">
    <property type="protein sequence ID" value="CAG8664670.1"/>
    <property type="molecule type" value="Genomic_DNA"/>
</dbReference>
<organism evidence="2 3">
    <name type="scientific">Funneliformis mosseae</name>
    <name type="common">Endomycorrhizal fungus</name>
    <name type="synonym">Glomus mosseae</name>
    <dbReference type="NCBI Taxonomy" id="27381"/>
    <lineage>
        <taxon>Eukaryota</taxon>
        <taxon>Fungi</taxon>
        <taxon>Fungi incertae sedis</taxon>
        <taxon>Mucoromycota</taxon>
        <taxon>Glomeromycotina</taxon>
        <taxon>Glomeromycetes</taxon>
        <taxon>Glomerales</taxon>
        <taxon>Glomeraceae</taxon>
        <taxon>Funneliformis</taxon>
    </lineage>
</organism>
<protein>
    <submittedName>
        <fullName evidence="2">16055_t:CDS:1</fullName>
    </submittedName>
</protein>
<name>A0A9N9HA18_FUNMO</name>
<accession>A0A9N9HA18</accession>
<proteinExistence type="predicted"/>
<keyword evidence="3" id="KW-1185">Reference proteome</keyword>
<evidence type="ECO:0000313" key="3">
    <source>
        <dbReference type="Proteomes" id="UP000789375"/>
    </source>
</evidence>
<dbReference type="AlphaFoldDB" id="A0A9N9HA18"/>